<dbReference type="PANTHER" id="PTHR43877">
    <property type="entry name" value="AMINOALKYLPHOSPHONATE N-ACETYLTRANSFERASE-RELATED-RELATED"/>
    <property type="match status" value="1"/>
</dbReference>
<evidence type="ECO:0000259" key="3">
    <source>
        <dbReference type="PROSITE" id="PS51186"/>
    </source>
</evidence>
<dbReference type="EMBL" id="JAQNDO010000001">
    <property type="protein sequence ID" value="MDC0749319.1"/>
    <property type="molecule type" value="Genomic_DNA"/>
</dbReference>
<dbReference type="InterPro" id="IPR050832">
    <property type="entry name" value="Bact_Acetyltransf"/>
</dbReference>
<dbReference type="PROSITE" id="PS51186">
    <property type="entry name" value="GNAT"/>
    <property type="match status" value="1"/>
</dbReference>
<dbReference type="Pfam" id="PF00583">
    <property type="entry name" value="Acetyltransf_1"/>
    <property type="match status" value="1"/>
</dbReference>
<proteinExistence type="predicted"/>
<dbReference type="CDD" id="cd04301">
    <property type="entry name" value="NAT_SF"/>
    <property type="match status" value="1"/>
</dbReference>
<keyword evidence="1" id="KW-0808">Transferase</keyword>
<evidence type="ECO:0000256" key="1">
    <source>
        <dbReference type="ARBA" id="ARBA00022679"/>
    </source>
</evidence>
<gene>
    <name evidence="4" type="ORF">POL67_48770</name>
</gene>
<evidence type="ECO:0000313" key="4">
    <source>
        <dbReference type="EMBL" id="MDC0749319.1"/>
    </source>
</evidence>
<dbReference type="Proteomes" id="UP001221411">
    <property type="component" value="Unassembled WGS sequence"/>
</dbReference>
<organism evidence="4 5">
    <name type="scientific">Polyangium mundeleinium</name>
    <dbReference type="NCBI Taxonomy" id="2995306"/>
    <lineage>
        <taxon>Bacteria</taxon>
        <taxon>Pseudomonadati</taxon>
        <taxon>Myxococcota</taxon>
        <taxon>Polyangia</taxon>
        <taxon>Polyangiales</taxon>
        <taxon>Polyangiaceae</taxon>
        <taxon>Polyangium</taxon>
    </lineage>
</organism>
<name>A0ABT5F6S1_9BACT</name>
<evidence type="ECO:0000313" key="5">
    <source>
        <dbReference type="Proteomes" id="UP001221411"/>
    </source>
</evidence>
<dbReference type="InterPro" id="IPR000182">
    <property type="entry name" value="GNAT_dom"/>
</dbReference>
<evidence type="ECO:0000256" key="2">
    <source>
        <dbReference type="ARBA" id="ARBA00023315"/>
    </source>
</evidence>
<keyword evidence="2" id="KW-0012">Acyltransferase</keyword>
<dbReference type="Gene3D" id="3.40.630.30">
    <property type="match status" value="1"/>
</dbReference>
<protein>
    <submittedName>
        <fullName evidence="4">GNAT family N-acetyltransferase</fullName>
    </submittedName>
</protein>
<accession>A0ABT5F6S1</accession>
<dbReference type="SUPFAM" id="SSF55729">
    <property type="entry name" value="Acyl-CoA N-acyltransferases (Nat)"/>
    <property type="match status" value="1"/>
</dbReference>
<dbReference type="RefSeq" id="WP_271929039.1">
    <property type="nucleotide sequence ID" value="NZ_JAQNDO010000001.1"/>
</dbReference>
<keyword evidence="5" id="KW-1185">Reference proteome</keyword>
<reference evidence="4 5" key="1">
    <citation type="submission" date="2022-11" db="EMBL/GenBank/DDBJ databases">
        <title>Minimal conservation of predation-associated metabolite biosynthetic gene clusters underscores biosynthetic potential of Myxococcota including descriptions for ten novel species: Archangium lansinium sp. nov., Myxococcus landrumus sp. nov., Nannocystis bai.</title>
        <authorList>
            <person name="Ahearne A."/>
            <person name="Stevens C."/>
            <person name="Dowd S."/>
        </authorList>
    </citation>
    <scope>NUCLEOTIDE SEQUENCE [LARGE SCALE GENOMIC DNA]</scope>
    <source>
        <strain evidence="4 5">RJM3</strain>
    </source>
</reference>
<feature type="domain" description="N-acetyltransferase" evidence="3">
    <location>
        <begin position="16"/>
        <end position="180"/>
    </location>
</feature>
<dbReference type="InterPro" id="IPR016181">
    <property type="entry name" value="Acyl_CoA_acyltransferase"/>
</dbReference>
<comment type="caution">
    <text evidence="4">The sequence shown here is derived from an EMBL/GenBank/DDBJ whole genome shotgun (WGS) entry which is preliminary data.</text>
</comment>
<dbReference type="PANTHER" id="PTHR43877:SF2">
    <property type="entry name" value="AMINOALKYLPHOSPHONATE N-ACETYLTRANSFERASE-RELATED"/>
    <property type="match status" value="1"/>
</dbReference>
<sequence>MGQGNQSAATHPALAVSIRRAAPNDVDVLFKLLRTCVENMRSRGIDQWDEMYPDLVTIELDVRSGTAFLASVAGEVVGTLVLNEHQDPEYSEVAWQFTAGRVAVIHRLMIQPAMEGKGIARVFMRFAEQRALSSEYRSIRLDAFTGNPRALRLYERLGYRDAGSVRFRKGEFRCFEKDLGTAG</sequence>